<organism evidence="1 2">
    <name type="scientific">Lacihabitans lacunae</name>
    <dbReference type="NCBI Taxonomy" id="1028214"/>
    <lineage>
        <taxon>Bacteria</taxon>
        <taxon>Pseudomonadati</taxon>
        <taxon>Bacteroidota</taxon>
        <taxon>Cytophagia</taxon>
        <taxon>Cytophagales</taxon>
        <taxon>Leadbetterellaceae</taxon>
        <taxon>Lacihabitans</taxon>
    </lineage>
</organism>
<accession>A0ABV7Z148</accession>
<evidence type="ECO:0000313" key="1">
    <source>
        <dbReference type="EMBL" id="MFC3813273.1"/>
    </source>
</evidence>
<name>A0ABV7Z148_9BACT</name>
<dbReference type="GO" id="GO:0016740">
    <property type="term" value="F:transferase activity"/>
    <property type="evidence" value="ECO:0007669"/>
    <property type="project" value="UniProtKB-KW"/>
</dbReference>
<comment type="caution">
    <text evidence="1">The sequence shown here is derived from an EMBL/GenBank/DDBJ whole genome shotgun (WGS) entry which is preliminary data.</text>
</comment>
<dbReference type="Gene3D" id="3.10.450.620">
    <property type="entry name" value="JHP933, nucleotidyltransferase-like core domain"/>
    <property type="match status" value="1"/>
</dbReference>
<reference evidence="2" key="1">
    <citation type="journal article" date="2019" name="Int. J. Syst. Evol. Microbiol.">
        <title>The Global Catalogue of Microorganisms (GCM) 10K type strain sequencing project: providing services to taxonomists for standard genome sequencing and annotation.</title>
        <authorList>
            <consortium name="The Broad Institute Genomics Platform"/>
            <consortium name="The Broad Institute Genome Sequencing Center for Infectious Disease"/>
            <person name="Wu L."/>
            <person name="Ma J."/>
        </authorList>
    </citation>
    <scope>NUCLEOTIDE SEQUENCE [LARGE SCALE GENOMIC DNA]</scope>
    <source>
        <strain evidence="2">CECT 7956</strain>
    </source>
</reference>
<protein>
    <submittedName>
        <fullName evidence="1">Nucleotidyl transferase AbiEii/AbiGii toxin family protein</fullName>
    </submittedName>
</protein>
<keyword evidence="1" id="KW-0808">Transferase</keyword>
<dbReference type="Proteomes" id="UP001595616">
    <property type="component" value="Unassembled WGS sequence"/>
</dbReference>
<dbReference type="Pfam" id="PF08843">
    <property type="entry name" value="AbiEii"/>
    <property type="match status" value="1"/>
</dbReference>
<keyword evidence="2" id="KW-1185">Reference proteome</keyword>
<evidence type="ECO:0000313" key="2">
    <source>
        <dbReference type="Proteomes" id="UP001595616"/>
    </source>
</evidence>
<dbReference type="RefSeq" id="WP_379840257.1">
    <property type="nucleotide sequence ID" value="NZ_JBHRYQ010000002.1"/>
</dbReference>
<proteinExistence type="predicted"/>
<dbReference type="InterPro" id="IPR014942">
    <property type="entry name" value="AbiEii"/>
</dbReference>
<gene>
    <name evidence="1" type="ORF">ACFOOI_21590</name>
</gene>
<dbReference type="EMBL" id="JBHRYQ010000002">
    <property type="protein sequence ID" value="MFC3813273.1"/>
    <property type="molecule type" value="Genomic_DNA"/>
</dbReference>
<sequence length="335" mass="38484">MILHENKTLFRQSIQFTADQLQIPAIYVEKDYWVTFALFTIFNDEIGKDTVFKGGTALSKCFNMIERFSEDIDLVVLRHEGETNNQLTNKIKKISSVVTTVMPETNIANVTQKMGMNRKTAHSYAKEFTGAYGQVRDVVIVEATWLGYFEPYTTKLLSSYVGEMMINNGQKAMAESNGLMPFEVRVLVVTRTLCEKIMSLVRFSYSAEPMDDLKSKIRHMYDLHQLLSQTEFAEFFNAPTFEEMLMRVAQDDVASFKNNNAWLQHHPVEALVFRNVEEVWKALAPVYSGQFRNLVYGILPIESEIFATLVVIKNRLSAMNWKIELTPTVNEIHRG</sequence>